<reference evidence="1 2" key="1">
    <citation type="submission" date="2020-01" db="EMBL/GenBank/DDBJ databases">
        <title>Investigation of new actinobacteria for the biodesulphurisation of diesel fuel.</title>
        <authorList>
            <person name="Athi Narayanan S.M."/>
        </authorList>
    </citation>
    <scope>NUCLEOTIDE SEQUENCE [LARGE SCALE GENOMIC DNA]</scope>
    <source>
        <strain evidence="1 2">213E</strain>
    </source>
</reference>
<keyword evidence="2" id="KW-1185">Reference proteome</keyword>
<comment type="caution">
    <text evidence="1">The sequence shown here is derived from an EMBL/GenBank/DDBJ whole genome shotgun (WGS) entry which is preliminary data.</text>
</comment>
<dbReference type="RefSeq" id="WP_059037621.1">
    <property type="nucleotide sequence ID" value="NZ_JAADZU010000041.1"/>
</dbReference>
<accession>A0A7K3LQP7</accession>
<proteinExistence type="predicted"/>
<protein>
    <submittedName>
        <fullName evidence="1">Uncharacterized protein</fullName>
    </submittedName>
</protein>
<dbReference type="EMBL" id="JAADZU010000041">
    <property type="protein sequence ID" value="NDK90563.1"/>
    <property type="molecule type" value="Genomic_DNA"/>
</dbReference>
<dbReference type="Proteomes" id="UP000466307">
    <property type="component" value="Unassembled WGS sequence"/>
</dbReference>
<organism evidence="1 2">
    <name type="scientific">Gordonia desulfuricans</name>
    <dbReference type="NCBI Taxonomy" id="89051"/>
    <lineage>
        <taxon>Bacteria</taxon>
        <taxon>Bacillati</taxon>
        <taxon>Actinomycetota</taxon>
        <taxon>Actinomycetes</taxon>
        <taxon>Mycobacteriales</taxon>
        <taxon>Gordoniaceae</taxon>
        <taxon>Gordonia</taxon>
    </lineage>
</organism>
<name>A0A7K3LQP7_9ACTN</name>
<sequence length="60" mass="6316">MTDIGGARRIYARLHRSVTAGAGQWMQCLDLDTSALAAAAALHPEAPRTSIPLGVDRMPG</sequence>
<gene>
    <name evidence="1" type="ORF">GYA93_13380</name>
</gene>
<evidence type="ECO:0000313" key="1">
    <source>
        <dbReference type="EMBL" id="NDK90563.1"/>
    </source>
</evidence>
<dbReference type="AlphaFoldDB" id="A0A7K3LQP7"/>
<evidence type="ECO:0000313" key="2">
    <source>
        <dbReference type="Proteomes" id="UP000466307"/>
    </source>
</evidence>